<dbReference type="GeneID" id="36585824"/>
<dbReference type="Gene3D" id="3.40.50.300">
    <property type="entry name" value="P-loop containing nucleotide triphosphate hydrolases"/>
    <property type="match status" value="2"/>
</dbReference>
<keyword evidence="7 9" id="KW-1133">Transmembrane helix</keyword>
<dbReference type="FunFam" id="3.40.50.300:FF:000054">
    <property type="entry name" value="ABC multidrug transporter atrF"/>
    <property type="match status" value="1"/>
</dbReference>
<feature type="transmembrane region" description="Helical" evidence="9">
    <location>
        <begin position="707"/>
        <end position="728"/>
    </location>
</feature>
<dbReference type="GO" id="GO:0005524">
    <property type="term" value="F:ATP binding"/>
    <property type="evidence" value="ECO:0007669"/>
    <property type="project" value="UniProtKB-KW"/>
</dbReference>
<dbReference type="SMART" id="SM00382">
    <property type="entry name" value="AAA"/>
    <property type="match status" value="2"/>
</dbReference>
<name>A0A2J6TQN2_9HELO</name>
<dbReference type="RefSeq" id="XP_024742231.1">
    <property type="nucleotide sequence ID" value="XM_024877747.1"/>
</dbReference>
<evidence type="ECO:0000256" key="6">
    <source>
        <dbReference type="ARBA" id="ARBA00022840"/>
    </source>
</evidence>
<feature type="transmembrane region" description="Helical" evidence="9">
    <location>
        <begin position="1401"/>
        <end position="1421"/>
    </location>
</feature>
<feature type="transmembrane region" description="Helical" evidence="9">
    <location>
        <begin position="1203"/>
        <end position="1230"/>
    </location>
</feature>
<dbReference type="STRING" id="1095630.A0A2J6TQN2"/>
<dbReference type="InterPro" id="IPR003593">
    <property type="entry name" value="AAA+_ATPase"/>
</dbReference>
<dbReference type="InterPro" id="IPR003439">
    <property type="entry name" value="ABC_transporter-like_ATP-bd"/>
</dbReference>
<dbReference type="GO" id="GO:0140359">
    <property type="term" value="F:ABC-type transporter activity"/>
    <property type="evidence" value="ECO:0007669"/>
    <property type="project" value="InterPro"/>
</dbReference>
<dbReference type="FunCoup" id="A0A2J6TQN2">
    <property type="interactions" value="408"/>
</dbReference>
<evidence type="ECO:0000313" key="12">
    <source>
        <dbReference type="Proteomes" id="UP000235371"/>
    </source>
</evidence>
<dbReference type="InterPro" id="IPR010929">
    <property type="entry name" value="PDR_CDR_ABC"/>
</dbReference>
<dbReference type="InParanoid" id="A0A2J6TQN2"/>
<comment type="subcellular location">
    <subcellularLocation>
        <location evidence="1">Membrane</location>
        <topology evidence="1">Multi-pass membrane protein</topology>
    </subcellularLocation>
</comment>
<evidence type="ECO:0000259" key="10">
    <source>
        <dbReference type="PROSITE" id="PS50893"/>
    </source>
</evidence>
<evidence type="ECO:0000256" key="5">
    <source>
        <dbReference type="ARBA" id="ARBA00022741"/>
    </source>
</evidence>
<sequence>MSSALPWTVVPEAEGVAAKVEGSVAEKLAHKEHDQLRVDETPGHSVLDSSDDGEKIHTLARRLTEHSIKSNDIGHVNPFNDTDNPLLNPLSEKFSPRAWMKALIGIQSRDPERYPSRVAGVAYKNLSAHGFGEATDYQKTFGNYPLELGSLFKRLIGRRQQTKIQILRDFDGLVRSGEMLVVLGRPGSGCSTLLKTISGETDGFFVDSQSYINYQGISMKQMHNDFRGECIYQAEVDVHFPQLTVGQTLEFAARARAPRNRIPGVTREQYAKHMRDVIMAVFGLGHTLNTKVGNDFVRGVSGGERKRVSIAEAALGQSPLQCWDNSTRGLDSATALEFVKNLRLSTEMSGSSAIVAIYQASQSIYDIFDKVAVLYEGRQIYFGEVHAAKEYFINMGFECPPRQTTADFLTSITSPAERIVREGFLGRTPFTPDEFALAWKKSDDRAQLLQDIEEFDRLHPIGGECLEKFKESRRAAQAKSQRIKSPRGALLFFAILMAAFQSALEILTLYAQRGIVEKHAKYAFYHPFAEAIASMLCDLPNKFGTATVFNLTLYFMTNLRRTPGHFFIFYLFTLMCTLTISMYFRSIGALSRTLSQAMAPASIFVLTLVIYTGFAIPTRYMHPWFRWLNWINPVAYGFESLMVNEACCFHDRKIPCSATMFVPAGPSYLNISPDQRICSTVGAAAGADFVDGDAYININFQYYHSHLWRNLGVMAALMVFGCAVYLLATEFISAKKSKGEVLLFPRSRVPDLAPQADEESNIDDRVNTETALTREKTVPDAPASIQKQTAVFHWDGVSYDIKIKGGNRVLLDDVDGWVKPGTLTALMGVSGAGKTTLLDVLASRTTMGVVTGQMLVDGRERDTGFQRKTGYVQQQDLHLSTSTVREALSFSAILRQPKSIPRDEKLAYVDEVIKVLEMGAYADAVVGVPGEGLNVEQRKRLTIGVELAAKPALLLFLDEPTSGLDSQTAWSICALLRKLADNGQAILCTIHQPSAILFQEFDRLLFLAAGGKTVYFGEIGEDSKTMISYFERNGSRKFAADENPAEVMLEVIGAAPGSETTIDWPHVWSDSPERQAIKATLADMKAELSQKPVDHDPTSLDPFAAPLTTQLWTVTVRVFEQYWRTPSYLYSKTALCVAVGLFVGFSFWQSPNSLQGMQNQLYSIFMILTVFGNICQQIMPHFVTQRDLYEARERPSKTYSWKVFILSNIIVEMPWNTLMAVLLYICWYYPIGLYRNAVPTGETASRGGLMFLFIWSFLMFAGTFTDFIVAGIDTAENAGNVANLLFSLCLIFCGVLASPQILPRFWIFMYRVSPFTYLVSGMISVGLANSEVVCNPIEYLHFNPPSGKTCIEYMETYISMAGGYLLDENASTDCSFCSVRDTNTFLKTLNSDFSLRWRNFGLMWVFIVFNVFAAVGMYWLARVPKVKKAKKEKSE</sequence>
<feature type="transmembrane region" description="Helical" evidence="9">
    <location>
        <begin position="1160"/>
        <end position="1183"/>
    </location>
</feature>
<feature type="transmembrane region" description="Helical" evidence="9">
    <location>
        <begin position="1281"/>
        <end position="1302"/>
    </location>
</feature>
<evidence type="ECO:0000256" key="8">
    <source>
        <dbReference type="ARBA" id="ARBA00023136"/>
    </source>
</evidence>
<dbReference type="InterPro" id="IPR027417">
    <property type="entry name" value="P-loop_NTPase"/>
</dbReference>
<evidence type="ECO:0000256" key="9">
    <source>
        <dbReference type="SAM" id="Phobius"/>
    </source>
</evidence>
<dbReference type="InterPro" id="IPR017871">
    <property type="entry name" value="ABC_transporter-like_CS"/>
</dbReference>
<dbReference type="CDD" id="cd03232">
    <property type="entry name" value="ABCG_PDR_domain2"/>
    <property type="match status" value="1"/>
</dbReference>
<dbReference type="InterPro" id="IPR034003">
    <property type="entry name" value="ABCG_PDR_2"/>
</dbReference>
<dbReference type="Pfam" id="PF14510">
    <property type="entry name" value="ABC_trans_N"/>
    <property type="match status" value="1"/>
</dbReference>
<dbReference type="InterPro" id="IPR013525">
    <property type="entry name" value="ABC2_TM"/>
</dbReference>
<feature type="domain" description="ABC transporter" evidence="10">
    <location>
        <begin position="792"/>
        <end position="1035"/>
    </location>
</feature>
<evidence type="ECO:0000256" key="4">
    <source>
        <dbReference type="ARBA" id="ARBA00022692"/>
    </source>
</evidence>
<keyword evidence="6" id="KW-0067">ATP-binding</keyword>
<dbReference type="PANTHER" id="PTHR19241">
    <property type="entry name" value="ATP-BINDING CASSETTE TRANSPORTER"/>
    <property type="match status" value="1"/>
</dbReference>
<protein>
    <submittedName>
        <fullName evidence="11">Putative ABC transporter CDR4</fullName>
    </submittedName>
</protein>
<keyword evidence="3" id="KW-0813">Transport</keyword>
<feature type="transmembrane region" description="Helical" evidence="9">
    <location>
        <begin position="1129"/>
        <end position="1148"/>
    </location>
</feature>
<evidence type="ECO:0000256" key="2">
    <source>
        <dbReference type="ARBA" id="ARBA00006012"/>
    </source>
</evidence>
<keyword evidence="5" id="KW-0547">Nucleotide-binding</keyword>
<dbReference type="Proteomes" id="UP000235371">
    <property type="component" value="Unassembled WGS sequence"/>
</dbReference>
<reference evidence="11 12" key="1">
    <citation type="submission" date="2016-04" db="EMBL/GenBank/DDBJ databases">
        <title>A degradative enzymes factory behind the ericoid mycorrhizal symbiosis.</title>
        <authorList>
            <consortium name="DOE Joint Genome Institute"/>
            <person name="Martino E."/>
            <person name="Morin E."/>
            <person name="Grelet G."/>
            <person name="Kuo A."/>
            <person name="Kohler A."/>
            <person name="Daghino S."/>
            <person name="Barry K."/>
            <person name="Choi C."/>
            <person name="Cichocki N."/>
            <person name="Clum A."/>
            <person name="Copeland A."/>
            <person name="Hainaut M."/>
            <person name="Haridas S."/>
            <person name="Labutti K."/>
            <person name="Lindquist E."/>
            <person name="Lipzen A."/>
            <person name="Khouja H.-R."/>
            <person name="Murat C."/>
            <person name="Ohm R."/>
            <person name="Olson A."/>
            <person name="Spatafora J."/>
            <person name="Veneault-Fourrey C."/>
            <person name="Henrissat B."/>
            <person name="Grigoriev I."/>
            <person name="Martin F."/>
            <person name="Perotto S."/>
        </authorList>
    </citation>
    <scope>NUCLEOTIDE SEQUENCE [LARGE SCALE GENOMIC DNA]</scope>
    <source>
        <strain evidence="11 12">E</strain>
    </source>
</reference>
<evidence type="ECO:0000256" key="3">
    <source>
        <dbReference type="ARBA" id="ARBA00022448"/>
    </source>
</evidence>
<dbReference type="GO" id="GO:0016020">
    <property type="term" value="C:membrane"/>
    <property type="evidence" value="ECO:0007669"/>
    <property type="project" value="UniProtKB-SubCell"/>
</dbReference>
<dbReference type="OrthoDB" id="245989at2759"/>
<dbReference type="PROSITE" id="PS50893">
    <property type="entry name" value="ABC_TRANSPORTER_2"/>
    <property type="match status" value="2"/>
</dbReference>
<feature type="domain" description="ABC transporter" evidence="10">
    <location>
        <begin position="146"/>
        <end position="401"/>
    </location>
</feature>
<proteinExistence type="inferred from homology"/>
<dbReference type="CDD" id="cd03233">
    <property type="entry name" value="ABCG_PDR_domain1"/>
    <property type="match status" value="1"/>
</dbReference>
<dbReference type="SUPFAM" id="SSF52540">
    <property type="entry name" value="P-loop containing nucleoside triphosphate hydrolases"/>
    <property type="match status" value="2"/>
</dbReference>
<feature type="transmembrane region" description="Helical" evidence="9">
    <location>
        <begin position="489"/>
        <end position="511"/>
    </location>
</feature>
<dbReference type="GO" id="GO:0016887">
    <property type="term" value="F:ATP hydrolysis activity"/>
    <property type="evidence" value="ECO:0007669"/>
    <property type="project" value="InterPro"/>
</dbReference>
<accession>A0A2J6TQN2</accession>
<dbReference type="EMBL" id="KZ613746">
    <property type="protein sequence ID" value="PMD65327.1"/>
    <property type="molecule type" value="Genomic_DNA"/>
</dbReference>
<organism evidence="11 12">
    <name type="scientific">Hyaloscypha bicolor E</name>
    <dbReference type="NCBI Taxonomy" id="1095630"/>
    <lineage>
        <taxon>Eukaryota</taxon>
        <taxon>Fungi</taxon>
        <taxon>Dikarya</taxon>
        <taxon>Ascomycota</taxon>
        <taxon>Pezizomycotina</taxon>
        <taxon>Leotiomycetes</taxon>
        <taxon>Helotiales</taxon>
        <taxon>Hyaloscyphaceae</taxon>
        <taxon>Hyaloscypha</taxon>
        <taxon>Hyaloscypha bicolor</taxon>
    </lineage>
</organism>
<keyword evidence="12" id="KW-1185">Reference proteome</keyword>
<dbReference type="InterPro" id="IPR034001">
    <property type="entry name" value="ABCG_PDR_1"/>
</dbReference>
<keyword evidence="4 9" id="KW-0812">Transmembrane</keyword>
<dbReference type="Pfam" id="PF06422">
    <property type="entry name" value="PDR_CDR"/>
    <property type="match status" value="1"/>
</dbReference>
<dbReference type="Pfam" id="PF00005">
    <property type="entry name" value="ABC_tran"/>
    <property type="match status" value="2"/>
</dbReference>
<comment type="similarity">
    <text evidence="2">Belongs to the ABC transporter superfamily. ABCG family. PDR (TC 3.A.1.205) subfamily.</text>
</comment>
<feature type="transmembrane region" description="Helical" evidence="9">
    <location>
        <begin position="1250"/>
        <end position="1269"/>
    </location>
</feature>
<dbReference type="InterPro" id="IPR029481">
    <property type="entry name" value="ABC_trans_N"/>
</dbReference>
<dbReference type="FunFam" id="3.40.50.300:FF:000881">
    <property type="entry name" value="ABC multidrug transporter A-1"/>
    <property type="match status" value="1"/>
</dbReference>
<feature type="transmembrane region" description="Helical" evidence="9">
    <location>
        <begin position="597"/>
        <end position="616"/>
    </location>
</feature>
<evidence type="ECO:0000313" key="11">
    <source>
        <dbReference type="EMBL" id="PMD65327.1"/>
    </source>
</evidence>
<evidence type="ECO:0000256" key="1">
    <source>
        <dbReference type="ARBA" id="ARBA00004141"/>
    </source>
</evidence>
<evidence type="ECO:0000256" key="7">
    <source>
        <dbReference type="ARBA" id="ARBA00022989"/>
    </source>
</evidence>
<feature type="transmembrane region" description="Helical" evidence="9">
    <location>
        <begin position="566"/>
        <end position="585"/>
    </location>
</feature>
<gene>
    <name evidence="11" type="ORF">K444DRAFT_581395</name>
</gene>
<dbReference type="PROSITE" id="PS00211">
    <property type="entry name" value="ABC_TRANSPORTER_1"/>
    <property type="match status" value="1"/>
</dbReference>
<dbReference type="Pfam" id="PF01061">
    <property type="entry name" value="ABC2_membrane"/>
    <property type="match status" value="2"/>
</dbReference>
<keyword evidence="8 9" id="KW-0472">Membrane</keyword>